<accession>A0ABN0NZR9</accession>
<dbReference type="Proteomes" id="UP000016649">
    <property type="component" value="Unassembled WGS sequence"/>
</dbReference>
<evidence type="ECO:0008006" key="3">
    <source>
        <dbReference type="Google" id="ProtNLM"/>
    </source>
</evidence>
<dbReference type="InterPro" id="IPR027417">
    <property type="entry name" value="P-loop_NTPase"/>
</dbReference>
<comment type="caution">
    <text evidence="1">The sequence shown here is derived from an EMBL/GenBank/DDBJ whole genome shotgun (WGS) entry which is preliminary data.</text>
</comment>
<evidence type="ECO:0000313" key="1">
    <source>
        <dbReference type="EMBL" id="ERJ93630.1"/>
    </source>
</evidence>
<evidence type="ECO:0000313" key="2">
    <source>
        <dbReference type="Proteomes" id="UP000016649"/>
    </source>
</evidence>
<dbReference type="RefSeq" id="WP_021686943.1">
    <property type="nucleotide sequence ID" value="NZ_KI260564.1"/>
</dbReference>
<keyword evidence="2" id="KW-1185">Reference proteome</keyword>
<proteinExistence type="predicted"/>
<gene>
    <name evidence="1" type="ORF">HMPREF9193_00719</name>
</gene>
<protein>
    <recommendedName>
        <fullName evidence="3">Asp23/Gls24 family envelope stress response protein</fullName>
    </recommendedName>
</protein>
<organism evidence="1 2">
    <name type="scientific">Treponema lecithinolyticum ATCC 700332</name>
    <dbReference type="NCBI Taxonomy" id="1321815"/>
    <lineage>
        <taxon>Bacteria</taxon>
        <taxon>Pseudomonadati</taxon>
        <taxon>Spirochaetota</taxon>
        <taxon>Spirochaetia</taxon>
        <taxon>Spirochaetales</taxon>
        <taxon>Treponemataceae</taxon>
        <taxon>Treponema</taxon>
    </lineage>
</organism>
<sequence>MKLFDEVLALFKGITVFALVGASGTGKSFRAKLLAQKYDINAIIDDGLLIQDDKILAGHSAKREKTFLAAVRAAVFDDKEHRDQIARALKKQSIKRLLILGTSEKMVQKIAMRLQLPPPSKIIKIEDIATQDEIDFAIRSRHIEGKHVIPVPALEIKRSYPQIFYDAIRVKLARKEKISGNNTKVYEKSVVRPEFSKKGRVTISEAALTQMVMHCVSEFDSEIKIKKLTIKTDAHGYKLIITTDVPFGTQLAGKIHNLQKYVIENLERYTGILIESVNIIVDKISRT</sequence>
<dbReference type="EMBL" id="AWVH01000023">
    <property type="protein sequence ID" value="ERJ93630.1"/>
    <property type="molecule type" value="Genomic_DNA"/>
</dbReference>
<reference evidence="1 2" key="1">
    <citation type="submission" date="2013-08" db="EMBL/GenBank/DDBJ databases">
        <authorList>
            <person name="Weinstock G."/>
            <person name="Sodergren E."/>
            <person name="Wylie T."/>
            <person name="Fulton L."/>
            <person name="Fulton R."/>
            <person name="Fronick C."/>
            <person name="O'Laughlin M."/>
            <person name="Godfrey J."/>
            <person name="Miner T."/>
            <person name="Herter B."/>
            <person name="Appelbaum E."/>
            <person name="Cordes M."/>
            <person name="Lek S."/>
            <person name="Wollam A."/>
            <person name="Pepin K.H."/>
            <person name="Palsikar V.B."/>
            <person name="Mitreva M."/>
            <person name="Wilson R.K."/>
        </authorList>
    </citation>
    <scope>NUCLEOTIDE SEQUENCE [LARGE SCALE GENOMIC DNA]</scope>
    <source>
        <strain evidence="1 2">ATCC 700332</strain>
    </source>
</reference>
<name>A0ABN0NZR9_TRELE</name>
<dbReference type="SUPFAM" id="SSF52540">
    <property type="entry name" value="P-loop containing nucleoside triphosphate hydrolases"/>
    <property type="match status" value="1"/>
</dbReference>